<dbReference type="Pfam" id="PF05726">
    <property type="entry name" value="Pirin_C"/>
    <property type="match status" value="1"/>
</dbReference>
<comment type="cofactor">
    <cofactor evidence="2">
        <name>Fe cation</name>
        <dbReference type="ChEBI" id="CHEBI:24875"/>
    </cofactor>
    <text evidence="2">Binds 1 Fe cation per subunit.</text>
</comment>
<dbReference type="EMBL" id="RQGD01000047">
    <property type="protein sequence ID" value="TGL55866.1"/>
    <property type="molecule type" value="Genomic_DNA"/>
</dbReference>
<dbReference type="InterPro" id="IPR008778">
    <property type="entry name" value="Pirin_C_dom"/>
</dbReference>
<evidence type="ECO:0000313" key="7">
    <source>
        <dbReference type="Proteomes" id="UP000297693"/>
    </source>
</evidence>
<accession>A0A4R9JWP4</accession>
<feature type="binding site" evidence="2">
    <location>
        <position position="74"/>
    </location>
    <ligand>
        <name>Fe cation</name>
        <dbReference type="ChEBI" id="CHEBI:24875"/>
    </ligand>
</feature>
<evidence type="ECO:0000256" key="1">
    <source>
        <dbReference type="ARBA" id="ARBA00008416"/>
    </source>
</evidence>
<protein>
    <submittedName>
        <fullName evidence="6">Pirin family protein</fullName>
    </submittedName>
</protein>
<feature type="domain" description="Pirin N-terminal" evidence="4">
    <location>
        <begin position="60"/>
        <end position="140"/>
    </location>
</feature>
<comment type="caution">
    <text evidence="6">The sequence shown here is derived from an EMBL/GenBank/DDBJ whole genome shotgun (WGS) entry which is preliminary data.</text>
</comment>
<dbReference type="AlphaFoldDB" id="A0A4R9JWP4"/>
<evidence type="ECO:0000256" key="2">
    <source>
        <dbReference type="PIRSR" id="PIRSR006232-1"/>
    </source>
</evidence>
<evidence type="ECO:0000313" key="6">
    <source>
        <dbReference type="EMBL" id="TGL55866.1"/>
    </source>
</evidence>
<organism evidence="6 7">
    <name type="scientific">Leptospira ognonensis</name>
    <dbReference type="NCBI Taxonomy" id="2484945"/>
    <lineage>
        <taxon>Bacteria</taxon>
        <taxon>Pseudomonadati</taxon>
        <taxon>Spirochaetota</taxon>
        <taxon>Spirochaetia</taxon>
        <taxon>Leptospirales</taxon>
        <taxon>Leptospiraceae</taxon>
        <taxon>Leptospira</taxon>
    </lineage>
</organism>
<feature type="domain" description="Pirin C-terminal" evidence="5">
    <location>
        <begin position="208"/>
        <end position="309"/>
    </location>
</feature>
<dbReference type="InterPro" id="IPR012093">
    <property type="entry name" value="Pirin"/>
</dbReference>
<dbReference type="InterPro" id="IPR014710">
    <property type="entry name" value="RmlC-like_jellyroll"/>
</dbReference>
<dbReference type="Gene3D" id="2.60.120.10">
    <property type="entry name" value="Jelly Rolls"/>
    <property type="match status" value="2"/>
</dbReference>
<evidence type="ECO:0000259" key="4">
    <source>
        <dbReference type="Pfam" id="PF02678"/>
    </source>
</evidence>
<feature type="binding site" evidence="2">
    <location>
        <position position="76"/>
    </location>
    <ligand>
        <name>Fe cation</name>
        <dbReference type="ChEBI" id="CHEBI:24875"/>
    </ligand>
</feature>
<dbReference type="InterPro" id="IPR003829">
    <property type="entry name" value="Pirin_N_dom"/>
</dbReference>
<dbReference type="GO" id="GO:0046872">
    <property type="term" value="F:metal ion binding"/>
    <property type="evidence" value="ECO:0007669"/>
    <property type="project" value="UniProtKB-KW"/>
</dbReference>
<dbReference type="RefSeq" id="WP_135625505.1">
    <property type="nucleotide sequence ID" value="NZ_RQGD01000047.1"/>
</dbReference>
<comment type="similarity">
    <text evidence="1 3">Belongs to the pirin family.</text>
</comment>
<sequence>MNSSAIKSVSPMGFQWETEDPFLFCVHHEDFYPKANSHFGPDVSLSGRNIGQDFEVKDGFRMYHGEKIPGFPSHPHRGFETVTVVRTGFIDHSDSMGAVGRYSAGDVQWMTAGSGIQHSEMFPLLNQDASNHLELFQIWINLPKKNKMVKPHFTMLWNETIPKLKLKDGNKNITIELVAGSLNGTKAPSPPPDSWAADEINKVSIWILHMESGAKWTLPKAEIDLNRNLYFYSGDSMKIADQPISKYHKIGIQSQTDVLLENTSNEDISLLYLEAKPIKEPVVQYGPFVMNTREEIETTFRDFQRTQFGGWPYPTTEPVHGRELGRFARHADGKEDHPPANA</sequence>
<reference evidence="6" key="1">
    <citation type="journal article" date="2019" name="PLoS Negl. Trop. Dis.">
        <title>Revisiting the worldwide diversity of Leptospira species in the environment.</title>
        <authorList>
            <person name="Vincent A.T."/>
            <person name="Schiettekatte O."/>
            <person name="Bourhy P."/>
            <person name="Veyrier F.J."/>
            <person name="Picardeau M."/>
        </authorList>
    </citation>
    <scope>NUCLEOTIDE SEQUENCE [LARGE SCALE GENOMIC DNA]</scope>
    <source>
        <strain evidence="6">201702476</strain>
    </source>
</reference>
<keyword evidence="2" id="KW-0479">Metal-binding</keyword>
<feature type="binding site" evidence="2">
    <location>
        <position position="120"/>
    </location>
    <ligand>
        <name>Fe cation</name>
        <dbReference type="ChEBI" id="CHEBI:24875"/>
    </ligand>
</feature>
<feature type="binding site" evidence="2">
    <location>
        <position position="118"/>
    </location>
    <ligand>
        <name>Fe cation</name>
        <dbReference type="ChEBI" id="CHEBI:24875"/>
    </ligand>
</feature>
<name>A0A4R9JWP4_9LEPT</name>
<dbReference type="SUPFAM" id="SSF51182">
    <property type="entry name" value="RmlC-like cupins"/>
    <property type="match status" value="1"/>
</dbReference>
<dbReference type="OrthoDB" id="321327at2"/>
<evidence type="ECO:0000259" key="5">
    <source>
        <dbReference type="Pfam" id="PF05726"/>
    </source>
</evidence>
<dbReference type="PANTHER" id="PTHR13903:SF8">
    <property type="entry name" value="PIRIN"/>
    <property type="match status" value="1"/>
</dbReference>
<dbReference type="InterPro" id="IPR011051">
    <property type="entry name" value="RmlC_Cupin_sf"/>
</dbReference>
<evidence type="ECO:0000256" key="3">
    <source>
        <dbReference type="RuleBase" id="RU003457"/>
    </source>
</evidence>
<dbReference type="Pfam" id="PF02678">
    <property type="entry name" value="Pirin"/>
    <property type="match status" value="1"/>
</dbReference>
<dbReference type="PANTHER" id="PTHR13903">
    <property type="entry name" value="PIRIN-RELATED"/>
    <property type="match status" value="1"/>
</dbReference>
<gene>
    <name evidence="6" type="ORF">EHQ58_18235</name>
</gene>
<keyword evidence="7" id="KW-1185">Reference proteome</keyword>
<proteinExistence type="inferred from homology"/>
<keyword evidence="2" id="KW-0408">Iron</keyword>
<dbReference type="CDD" id="cd02909">
    <property type="entry name" value="cupin_pirin_N"/>
    <property type="match status" value="1"/>
</dbReference>
<dbReference type="Proteomes" id="UP000297693">
    <property type="component" value="Unassembled WGS sequence"/>
</dbReference>